<accession>A0ABS8UYT9</accession>
<evidence type="ECO:0000313" key="2">
    <source>
        <dbReference type="Proteomes" id="UP000823775"/>
    </source>
</evidence>
<proteinExistence type="predicted"/>
<protein>
    <submittedName>
        <fullName evidence="1">Uncharacterized protein</fullName>
    </submittedName>
</protein>
<sequence>PGLRDGLRDTLRLNSRWVTSGNQVDPCKLPLFNTPNPNFSHFSSHLRDKNPTPPSP</sequence>
<dbReference type="EMBL" id="JACEIK010002929">
    <property type="protein sequence ID" value="MCD9639492.1"/>
    <property type="molecule type" value="Genomic_DNA"/>
</dbReference>
<name>A0ABS8UYT9_DATST</name>
<dbReference type="Proteomes" id="UP000823775">
    <property type="component" value="Unassembled WGS sequence"/>
</dbReference>
<comment type="caution">
    <text evidence="1">The sequence shown here is derived from an EMBL/GenBank/DDBJ whole genome shotgun (WGS) entry which is preliminary data.</text>
</comment>
<evidence type="ECO:0000313" key="1">
    <source>
        <dbReference type="EMBL" id="MCD9639492.1"/>
    </source>
</evidence>
<keyword evidence="2" id="KW-1185">Reference proteome</keyword>
<organism evidence="1 2">
    <name type="scientific">Datura stramonium</name>
    <name type="common">Jimsonweed</name>
    <name type="synonym">Common thornapple</name>
    <dbReference type="NCBI Taxonomy" id="4076"/>
    <lineage>
        <taxon>Eukaryota</taxon>
        <taxon>Viridiplantae</taxon>
        <taxon>Streptophyta</taxon>
        <taxon>Embryophyta</taxon>
        <taxon>Tracheophyta</taxon>
        <taxon>Spermatophyta</taxon>
        <taxon>Magnoliopsida</taxon>
        <taxon>eudicotyledons</taxon>
        <taxon>Gunneridae</taxon>
        <taxon>Pentapetalae</taxon>
        <taxon>asterids</taxon>
        <taxon>lamiids</taxon>
        <taxon>Solanales</taxon>
        <taxon>Solanaceae</taxon>
        <taxon>Solanoideae</taxon>
        <taxon>Datureae</taxon>
        <taxon>Datura</taxon>
    </lineage>
</organism>
<gene>
    <name evidence="1" type="ORF">HAX54_024063</name>
</gene>
<reference evidence="1 2" key="1">
    <citation type="journal article" date="2021" name="BMC Genomics">
        <title>Datura genome reveals duplications of psychoactive alkaloid biosynthetic genes and high mutation rate following tissue culture.</title>
        <authorList>
            <person name="Rajewski A."/>
            <person name="Carter-House D."/>
            <person name="Stajich J."/>
            <person name="Litt A."/>
        </authorList>
    </citation>
    <scope>NUCLEOTIDE SEQUENCE [LARGE SCALE GENOMIC DNA]</scope>
    <source>
        <strain evidence="1">AR-01</strain>
    </source>
</reference>
<feature type="non-terminal residue" evidence="1">
    <location>
        <position position="1"/>
    </location>
</feature>